<keyword evidence="2" id="KW-0472">Membrane</keyword>
<evidence type="ECO:0000256" key="2">
    <source>
        <dbReference type="SAM" id="Phobius"/>
    </source>
</evidence>
<proteinExistence type="predicted"/>
<dbReference type="OMA" id="WTVEAYP"/>
<reference evidence="4" key="1">
    <citation type="journal article" date="2017" name="Nat. Microbiol.">
        <title>Global analysis of biosynthetic gene clusters reveals vast potential of secondary metabolite production in Penicillium species.</title>
        <authorList>
            <person name="Nielsen J.C."/>
            <person name="Grijseels S."/>
            <person name="Prigent S."/>
            <person name="Ji B."/>
            <person name="Dainat J."/>
            <person name="Nielsen K.F."/>
            <person name="Frisvad J.C."/>
            <person name="Workman M."/>
            <person name="Nielsen J."/>
        </authorList>
    </citation>
    <scope>NUCLEOTIDE SEQUENCE [LARGE SCALE GENOMIC DNA]</scope>
    <source>
        <strain evidence="4">IBT 11843</strain>
    </source>
</reference>
<dbReference type="Proteomes" id="UP000191522">
    <property type="component" value="Unassembled WGS sequence"/>
</dbReference>
<evidence type="ECO:0000313" key="3">
    <source>
        <dbReference type="EMBL" id="OQD76819.1"/>
    </source>
</evidence>
<protein>
    <submittedName>
        <fullName evidence="3">Uncharacterized protein</fullName>
    </submittedName>
</protein>
<feature type="transmembrane region" description="Helical" evidence="2">
    <location>
        <begin position="144"/>
        <end position="166"/>
    </location>
</feature>
<evidence type="ECO:0000256" key="1">
    <source>
        <dbReference type="SAM" id="MobiDB-lite"/>
    </source>
</evidence>
<accession>A0A1V6PII4</accession>
<gene>
    <name evidence="3" type="ORF">PENDEC_c003G06438</name>
</gene>
<comment type="caution">
    <text evidence="3">The sequence shown here is derived from an EMBL/GenBank/DDBJ whole genome shotgun (WGS) entry which is preliminary data.</text>
</comment>
<name>A0A1V6PII4_PENDC</name>
<evidence type="ECO:0000313" key="4">
    <source>
        <dbReference type="Proteomes" id="UP000191522"/>
    </source>
</evidence>
<keyword evidence="2" id="KW-1133">Transmembrane helix</keyword>
<dbReference type="EMBL" id="MDYL01000003">
    <property type="protein sequence ID" value="OQD76819.1"/>
    <property type="molecule type" value="Genomic_DNA"/>
</dbReference>
<dbReference type="AlphaFoldDB" id="A0A1V6PII4"/>
<organism evidence="3 4">
    <name type="scientific">Penicillium decumbens</name>
    <dbReference type="NCBI Taxonomy" id="69771"/>
    <lineage>
        <taxon>Eukaryota</taxon>
        <taxon>Fungi</taxon>
        <taxon>Dikarya</taxon>
        <taxon>Ascomycota</taxon>
        <taxon>Pezizomycotina</taxon>
        <taxon>Eurotiomycetes</taxon>
        <taxon>Eurotiomycetidae</taxon>
        <taxon>Eurotiales</taxon>
        <taxon>Aspergillaceae</taxon>
        <taxon>Penicillium</taxon>
    </lineage>
</organism>
<sequence>MKVTHCLSVLIYVTIAVGLPIRLLLTGGTATIVSERNNISRTQIPLTVKETTTRPTFQQYIARLRSESQATSNTDKTTMASRNQSHPQLHSSHYGSFVGKSIFKDDPQDAATSPAEQTCTSSRITYLEPADLLDVIDKHGPESVALGLFVLVPIAYFILELLELAIKSCTRERYPHRGRDRVHLVGPERQLRTWNNRERQMLVESEKHWWQTQRAR</sequence>
<keyword evidence="4" id="KW-1185">Reference proteome</keyword>
<dbReference type="OrthoDB" id="4223058at2759"/>
<feature type="region of interest" description="Disordered" evidence="1">
    <location>
        <begin position="67"/>
        <end position="91"/>
    </location>
</feature>
<keyword evidence="2" id="KW-0812">Transmembrane</keyword>
<feature type="transmembrane region" description="Helical" evidence="2">
    <location>
        <begin position="7"/>
        <end position="25"/>
    </location>
</feature>